<keyword evidence="3" id="KW-1185">Reference proteome</keyword>
<proteinExistence type="predicted"/>
<dbReference type="Proteomes" id="UP000321419">
    <property type="component" value="Unassembled WGS sequence"/>
</dbReference>
<name>A0A510XU71_9GAMM</name>
<reference evidence="2 3" key="1">
    <citation type="submission" date="2019-07" db="EMBL/GenBank/DDBJ databases">
        <title>Whole genome shotgun sequence of Pseudoalteromonas espejiana NBRC 102222.</title>
        <authorList>
            <person name="Hosoyama A."/>
            <person name="Uohara A."/>
            <person name="Ohji S."/>
            <person name="Ichikawa N."/>
        </authorList>
    </citation>
    <scope>NUCLEOTIDE SEQUENCE [LARGE SCALE GENOMIC DNA]</scope>
    <source>
        <strain evidence="2 3">NBRC 102222</strain>
    </source>
</reference>
<dbReference type="EMBL" id="BJUM01000011">
    <property type="protein sequence ID" value="GEK54575.1"/>
    <property type="molecule type" value="Genomic_DNA"/>
</dbReference>
<gene>
    <name evidence="2" type="ORF">PES01_14200</name>
</gene>
<sequence>MKLATMHCGLQLTETTGYLNTATTNVVVFNTLKVINNKKTGNCLFFYACSFIVNPIGYLIGLIQKRITL</sequence>
<keyword evidence="1" id="KW-0472">Membrane</keyword>
<evidence type="ECO:0000313" key="3">
    <source>
        <dbReference type="Proteomes" id="UP000321419"/>
    </source>
</evidence>
<evidence type="ECO:0000256" key="1">
    <source>
        <dbReference type="SAM" id="Phobius"/>
    </source>
</evidence>
<protein>
    <submittedName>
        <fullName evidence="2">Uncharacterized protein</fullName>
    </submittedName>
</protein>
<evidence type="ECO:0000313" key="2">
    <source>
        <dbReference type="EMBL" id="GEK54575.1"/>
    </source>
</evidence>
<keyword evidence="1" id="KW-0812">Transmembrane</keyword>
<feature type="transmembrane region" description="Helical" evidence="1">
    <location>
        <begin position="44"/>
        <end position="63"/>
    </location>
</feature>
<organism evidence="2 3">
    <name type="scientific">Pseudoalteromonas espejiana</name>
    <dbReference type="NCBI Taxonomy" id="28107"/>
    <lineage>
        <taxon>Bacteria</taxon>
        <taxon>Pseudomonadati</taxon>
        <taxon>Pseudomonadota</taxon>
        <taxon>Gammaproteobacteria</taxon>
        <taxon>Alteromonadales</taxon>
        <taxon>Pseudoalteromonadaceae</taxon>
        <taxon>Pseudoalteromonas</taxon>
    </lineage>
</organism>
<dbReference type="AlphaFoldDB" id="A0A510XU71"/>
<accession>A0A510XU71</accession>
<keyword evidence="1" id="KW-1133">Transmembrane helix</keyword>
<comment type="caution">
    <text evidence="2">The sequence shown here is derived from an EMBL/GenBank/DDBJ whole genome shotgun (WGS) entry which is preliminary data.</text>
</comment>